<accession>A0AAN9VA76</accession>
<dbReference type="GO" id="GO:0016567">
    <property type="term" value="P:protein ubiquitination"/>
    <property type="evidence" value="ECO:0007669"/>
    <property type="project" value="TreeGrafter"/>
</dbReference>
<dbReference type="SMART" id="SM00184">
    <property type="entry name" value="RING"/>
    <property type="match status" value="1"/>
</dbReference>
<feature type="compositionally biased region" description="Basic residues" evidence="6">
    <location>
        <begin position="726"/>
        <end position="736"/>
    </location>
</feature>
<dbReference type="AlphaFoldDB" id="A0AAN9VA76"/>
<dbReference type="PROSITE" id="PS50089">
    <property type="entry name" value="ZF_RING_2"/>
    <property type="match status" value="1"/>
</dbReference>
<dbReference type="GO" id="GO:0007265">
    <property type="term" value="P:Ras protein signal transduction"/>
    <property type="evidence" value="ECO:0007669"/>
    <property type="project" value="TreeGrafter"/>
</dbReference>
<dbReference type="Pfam" id="PF13639">
    <property type="entry name" value="zf-RING_2"/>
    <property type="match status" value="1"/>
</dbReference>
<dbReference type="SMART" id="SM00290">
    <property type="entry name" value="ZnF_UBP"/>
    <property type="match status" value="1"/>
</dbReference>
<proteinExistence type="predicted"/>
<dbReference type="CDD" id="cd16457">
    <property type="entry name" value="RING-H2_BRAP2"/>
    <property type="match status" value="1"/>
</dbReference>
<dbReference type="InterPro" id="IPR001841">
    <property type="entry name" value="Znf_RING"/>
</dbReference>
<dbReference type="InterPro" id="IPR011422">
    <property type="entry name" value="BRAP2/ETP1_RRM"/>
</dbReference>
<dbReference type="EMBL" id="JAKJXP020000007">
    <property type="protein sequence ID" value="KAK7756383.1"/>
    <property type="molecule type" value="Genomic_DNA"/>
</dbReference>
<dbReference type="Proteomes" id="UP001320420">
    <property type="component" value="Unassembled WGS sequence"/>
</dbReference>
<dbReference type="GO" id="GO:0061630">
    <property type="term" value="F:ubiquitin protein ligase activity"/>
    <property type="evidence" value="ECO:0007669"/>
    <property type="project" value="TreeGrafter"/>
</dbReference>
<evidence type="ECO:0000259" key="8">
    <source>
        <dbReference type="PROSITE" id="PS50271"/>
    </source>
</evidence>
<keyword evidence="5" id="KW-0175">Coiled coil</keyword>
<dbReference type="CDD" id="cd12717">
    <property type="entry name" value="RRM_ETP1"/>
    <property type="match status" value="1"/>
</dbReference>
<gene>
    <name evidence="9" type="ORF">SLS62_001609</name>
</gene>
<dbReference type="PROSITE" id="PS50271">
    <property type="entry name" value="ZF_UBP"/>
    <property type="match status" value="1"/>
</dbReference>
<feature type="coiled-coil region" evidence="5">
    <location>
        <begin position="573"/>
        <end position="614"/>
    </location>
</feature>
<feature type="domain" description="UBP-type" evidence="8">
    <location>
        <begin position="433"/>
        <end position="525"/>
    </location>
</feature>
<evidence type="ECO:0000313" key="9">
    <source>
        <dbReference type="EMBL" id="KAK7756383.1"/>
    </source>
</evidence>
<comment type="caution">
    <text evidence="9">The sequence shown here is derived from an EMBL/GenBank/DDBJ whole genome shotgun (WGS) entry which is preliminary data.</text>
</comment>
<evidence type="ECO:0000256" key="1">
    <source>
        <dbReference type="ARBA" id="ARBA00022723"/>
    </source>
</evidence>
<dbReference type="Pfam" id="PF07576">
    <property type="entry name" value="BRAP2"/>
    <property type="match status" value="1"/>
</dbReference>
<dbReference type="PANTHER" id="PTHR24007">
    <property type="entry name" value="BRCA1-ASSOCIATED PROTEIN"/>
    <property type="match status" value="1"/>
</dbReference>
<protein>
    <submittedName>
        <fullName evidence="9">Uncharacterized protein</fullName>
    </submittedName>
</protein>
<evidence type="ECO:0000256" key="3">
    <source>
        <dbReference type="ARBA" id="ARBA00022833"/>
    </source>
</evidence>
<evidence type="ECO:0000259" key="7">
    <source>
        <dbReference type="PROSITE" id="PS50089"/>
    </source>
</evidence>
<dbReference type="Gene3D" id="3.30.40.10">
    <property type="entry name" value="Zinc/RING finger domain, C3HC4 (zinc finger)"/>
    <property type="match status" value="2"/>
</dbReference>
<evidence type="ECO:0000313" key="10">
    <source>
        <dbReference type="Proteomes" id="UP001320420"/>
    </source>
</evidence>
<dbReference type="Pfam" id="PF02148">
    <property type="entry name" value="zf-UBP"/>
    <property type="match status" value="1"/>
</dbReference>
<sequence length="736" mass="81549">MPSHFFHLKFELYPNSDPALTAVSGETTQHLGNYIWCPEKNSNIFEPLPEHPRKVGPSLGYPHSQNKVQDLPPKQALPSTPSTPEKIIDCGSPRPPKARDDRNIVRLGGLSHRPRTPSFPPPQFHAAINPQTAIKDWRFGKLNIESIDHSDHDHDHDHDGNMAGDSKSVAAAAAVGPSMGSAGKATKAKYMPLATKNTDIGWGIVHLYREGDDTSELALPPTDSADPDGIQDRTVGDYTTLCIPAVPSYLSPSDFLGFVGEKWRDQISHYRMVMTDRLNRYLVLMKFRDSKRAWLFKREFDGKVFNQIEPETCNVAFIRSITFETPTRTNGSFPDLSHDPFTPTASSTSSGSLKPFPPPTPNLIELPTCPVCLERMDDTTGLLTIPCQHVFHCSCLQKWRGSGCPVCRHTNPTLSYSPRQSSSNSHPTTPYDPTNPFTQPFGSHVSNLCSVCDCPDDLWICLICGNVGCGRYKGGHAKEHWKDTAHTFSLELDTQHVWDYAGDMWVHRLIRDKGDGKVVELPGHHEGPPGSGYYDREAQDVVPREKLDSIGMEYTHLLTSQLESQRIYFEEMLSKAADKAAKASAQAEAAAAQAAEATRELRALREEQRQLRADTVPALERDLERERHRAAKSTELARGLGRSLQEEKKVSEGLMRRIEHVHGELEEAKGRMAALAAENADLRDQNHDLGMFISGQEKLRAMEAEGQVGEGEIREGSAAVPERRGGGKKGKGKAGK</sequence>
<dbReference type="InterPro" id="IPR013083">
    <property type="entry name" value="Znf_RING/FYVE/PHD"/>
</dbReference>
<feature type="domain" description="RING-type" evidence="7">
    <location>
        <begin position="369"/>
        <end position="408"/>
    </location>
</feature>
<keyword evidence="10" id="KW-1185">Reference proteome</keyword>
<keyword evidence="1" id="KW-0479">Metal-binding</keyword>
<evidence type="ECO:0000256" key="5">
    <source>
        <dbReference type="SAM" id="Coils"/>
    </source>
</evidence>
<evidence type="ECO:0000256" key="4">
    <source>
        <dbReference type="PROSITE-ProRule" id="PRU00502"/>
    </source>
</evidence>
<feature type="region of interest" description="Disordered" evidence="6">
    <location>
        <begin position="703"/>
        <end position="736"/>
    </location>
</feature>
<feature type="region of interest" description="Disordered" evidence="6">
    <location>
        <begin position="47"/>
        <end position="103"/>
    </location>
</feature>
<evidence type="ECO:0000256" key="6">
    <source>
        <dbReference type="SAM" id="MobiDB-lite"/>
    </source>
</evidence>
<keyword evidence="2 4" id="KW-0863">Zinc-finger</keyword>
<dbReference type="InterPro" id="IPR001607">
    <property type="entry name" value="Znf_UBP"/>
</dbReference>
<dbReference type="InterPro" id="IPR034931">
    <property type="entry name" value="ETP1_RRM"/>
</dbReference>
<dbReference type="InterPro" id="IPR047243">
    <property type="entry name" value="RING-H2_BRAP2"/>
</dbReference>
<organism evidence="9 10">
    <name type="scientific">Diatrype stigma</name>
    <dbReference type="NCBI Taxonomy" id="117547"/>
    <lineage>
        <taxon>Eukaryota</taxon>
        <taxon>Fungi</taxon>
        <taxon>Dikarya</taxon>
        <taxon>Ascomycota</taxon>
        <taxon>Pezizomycotina</taxon>
        <taxon>Sordariomycetes</taxon>
        <taxon>Xylariomycetidae</taxon>
        <taxon>Xylariales</taxon>
        <taxon>Diatrypaceae</taxon>
        <taxon>Diatrype</taxon>
    </lineage>
</organism>
<dbReference type="GO" id="GO:0008270">
    <property type="term" value="F:zinc ion binding"/>
    <property type="evidence" value="ECO:0007669"/>
    <property type="project" value="UniProtKB-KW"/>
</dbReference>
<keyword evidence="3" id="KW-0862">Zinc</keyword>
<dbReference type="PANTHER" id="PTHR24007:SF7">
    <property type="entry name" value="BRCA1-ASSOCIATED PROTEIN"/>
    <property type="match status" value="1"/>
</dbReference>
<feature type="coiled-coil region" evidence="5">
    <location>
        <begin position="658"/>
        <end position="685"/>
    </location>
</feature>
<feature type="compositionally biased region" description="Polar residues" evidence="6">
    <location>
        <begin position="343"/>
        <end position="352"/>
    </location>
</feature>
<feature type="region of interest" description="Disordered" evidence="6">
    <location>
        <begin position="415"/>
        <end position="435"/>
    </location>
</feature>
<feature type="compositionally biased region" description="Basic and acidic residues" evidence="6">
    <location>
        <begin position="711"/>
        <end position="725"/>
    </location>
</feature>
<evidence type="ECO:0000256" key="2">
    <source>
        <dbReference type="ARBA" id="ARBA00022771"/>
    </source>
</evidence>
<name>A0AAN9VA76_9PEZI</name>
<reference evidence="9 10" key="1">
    <citation type="submission" date="2024-02" db="EMBL/GenBank/DDBJ databases">
        <title>De novo assembly and annotation of 12 fungi associated with fruit tree decline syndrome in Ontario, Canada.</title>
        <authorList>
            <person name="Sulman M."/>
            <person name="Ellouze W."/>
            <person name="Ilyukhin E."/>
        </authorList>
    </citation>
    <scope>NUCLEOTIDE SEQUENCE [LARGE SCALE GENOMIC DNA]</scope>
    <source>
        <strain evidence="9 10">M11/M66-122</strain>
    </source>
</reference>
<dbReference type="SUPFAM" id="SSF57850">
    <property type="entry name" value="RING/U-box"/>
    <property type="match status" value="2"/>
</dbReference>
<dbReference type="GO" id="GO:0005737">
    <property type="term" value="C:cytoplasm"/>
    <property type="evidence" value="ECO:0007669"/>
    <property type="project" value="TreeGrafter"/>
</dbReference>
<feature type="region of interest" description="Disordered" evidence="6">
    <location>
        <begin position="329"/>
        <end position="357"/>
    </location>
</feature>